<organism evidence="1 2">
    <name type="scientific">Pseudocercospora fuligena</name>
    <dbReference type="NCBI Taxonomy" id="685502"/>
    <lineage>
        <taxon>Eukaryota</taxon>
        <taxon>Fungi</taxon>
        <taxon>Dikarya</taxon>
        <taxon>Ascomycota</taxon>
        <taxon>Pezizomycotina</taxon>
        <taxon>Dothideomycetes</taxon>
        <taxon>Dothideomycetidae</taxon>
        <taxon>Mycosphaerellales</taxon>
        <taxon>Mycosphaerellaceae</taxon>
        <taxon>Pseudocercospora</taxon>
    </lineage>
</organism>
<dbReference type="OrthoDB" id="3647243at2759"/>
<reference evidence="1" key="1">
    <citation type="submission" date="2020-04" db="EMBL/GenBank/DDBJ databases">
        <title>Draft genome resource of the tomato pathogen Pseudocercospora fuligena.</title>
        <authorList>
            <person name="Zaccaron A."/>
        </authorList>
    </citation>
    <scope>NUCLEOTIDE SEQUENCE</scope>
    <source>
        <strain evidence="1">PF001</strain>
    </source>
</reference>
<evidence type="ECO:0008006" key="3">
    <source>
        <dbReference type="Google" id="ProtNLM"/>
    </source>
</evidence>
<dbReference type="Proteomes" id="UP000660729">
    <property type="component" value="Unassembled WGS sequence"/>
</dbReference>
<keyword evidence="2" id="KW-1185">Reference proteome</keyword>
<dbReference type="EMBL" id="JABCIY010000071">
    <property type="protein sequence ID" value="KAF7193798.1"/>
    <property type="molecule type" value="Genomic_DNA"/>
</dbReference>
<gene>
    <name evidence="1" type="ORF">HII31_04867</name>
</gene>
<protein>
    <recommendedName>
        <fullName evidence="3">F-box domain-containing protein</fullName>
    </recommendedName>
</protein>
<proteinExistence type="predicted"/>
<dbReference type="AlphaFoldDB" id="A0A8H6VIL4"/>
<accession>A0A8H6VIL4</accession>
<evidence type="ECO:0000313" key="1">
    <source>
        <dbReference type="EMBL" id="KAF7193798.1"/>
    </source>
</evidence>
<evidence type="ECO:0000313" key="2">
    <source>
        <dbReference type="Proteomes" id="UP000660729"/>
    </source>
</evidence>
<comment type="caution">
    <text evidence="1">The sequence shown here is derived from an EMBL/GenBank/DDBJ whole genome shotgun (WGS) entry which is preliminary data.</text>
</comment>
<name>A0A8H6VIL4_9PEZI</name>
<sequence>MDTRTLSLITQELSTLRIRRLATFVSLPAEIRNEIVSLVLSEYSGHVNLHAKDGCQSGNEHSRALGPLALLLVSRRLKSEIHAMVMGSYAIHFPPRLPPKPAHNHLFHSVKSATIKLDTSSGNGRILHELGKFEQLVSLELRYHRSIFGTLERSLHFSPQFQSLRSLKLVDLKKLGRSEIYSSRRPISEDNYVIELSTRIIVFGMAESGMQHDAINLEKEAKKLRDRIQQWTPERNLDISVWPTKKMVRRALWRANECRVELYTRDLSIQEGHERSYGTKGLMI</sequence>